<name>A0A0F9DFS4_9ZZZZ</name>
<accession>A0A0F9DFS4</accession>
<comment type="caution">
    <text evidence="1">The sequence shown here is derived from an EMBL/GenBank/DDBJ whole genome shotgun (WGS) entry which is preliminary data.</text>
</comment>
<organism evidence="1">
    <name type="scientific">marine sediment metagenome</name>
    <dbReference type="NCBI Taxonomy" id="412755"/>
    <lineage>
        <taxon>unclassified sequences</taxon>
        <taxon>metagenomes</taxon>
        <taxon>ecological metagenomes</taxon>
    </lineage>
</organism>
<feature type="non-terminal residue" evidence="1">
    <location>
        <position position="1"/>
    </location>
</feature>
<sequence length="51" mass="5875">QRYFLVMANTKVQAILLLLDFLVDNNFLTVNLSGIRIRELVEDNPVIELAE</sequence>
<proteinExistence type="predicted"/>
<gene>
    <name evidence="1" type="ORF">LCGC14_2205090</name>
</gene>
<dbReference type="EMBL" id="LAZR01029138">
    <property type="protein sequence ID" value="KKL60469.1"/>
    <property type="molecule type" value="Genomic_DNA"/>
</dbReference>
<protein>
    <submittedName>
        <fullName evidence="1">Uncharacterized protein</fullName>
    </submittedName>
</protein>
<dbReference type="AlphaFoldDB" id="A0A0F9DFS4"/>
<reference evidence="1" key="1">
    <citation type="journal article" date="2015" name="Nature">
        <title>Complex archaea that bridge the gap between prokaryotes and eukaryotes.</title>
        <authorList>
            <person name="Spang A."/>
            <person name="Saw J.H."/>
            <person name="Jorgensen S.L."/>
            <person name="Zaremba-Niedzwiedzka K."/>
            <person name="Martijn J."/>
            <person name="Lind A.E."/>
            <person name="van Eijk R."/>
            <person name="Schleper C."/>
            <person name="Guy L."/>
            <person name="Ettema T.J."/>
        </authorList>
    </citation>
    <scope>NUCLEOTIDE SEQUENCE</scope>
</reference>
<evidence type="ECO:0000313" key="1">
    <source>
        <dbReference type="EMBL" id="KKL60469.1"/>
    </source>
</evidence>